<evidence type="ECO:0000256" key="3">
    <source>
        <dbReference type="ARBA" id="ARBA00023002"/>
    </source>
</evidence>
<dbReference type="GO" id="GO:0071949">
    <property type="term" value="F:FAD binding"/>
    <property type="evidence" value="ECO:0007669"/>
    <property type="project" value="InterPro"/>
</dbReference>
<dbReference type="Pfam" id="PF01494">
    <property type="entry name" value="FAD_binding_3"/>
    <property type="match status" value="1"/>
</dbReference>
<evidence type="ECO:0000313" key="5">
    <source>
        <dbReference type="EMBL" id="KAK0715366.1"/>
    </source>
</evidence>
<dbReference type="GO" id="GO:0004497">
    <property type="term" value="F:monooxygenase activity"/>
    <property type="evidence" value="ECO:0007669"/>
    <property type="project" value="UniProtKB-KW"/>
</dbReference>
<accession>A0AA40AGE9</accession>
<keyword evidence="5" id="KW-0503">Monooxygenase</keyword>
<dbReference type="AlphaFoldDB" id="A0AA40AGE9"/>
<evidence type="ECO:0000256" key="1">
    <source>
        <dbReference type="ARBA" id="ARBA00022630"/>
    </source>
</evidence>
<keyword evidence="1" id="KW-0285">Flavoprotein</keyword>
<keyword evidence="3" id="KW-0560">Oxidoreductase</keyword>
<dbReference type="InterPro" id="IPR036188">
    <property type="entry name" value="FAD/NAD-bd_sf"/>
</dbReference>
<dbReference type="PRINTS" id="PR00420">
    <property type="entry name" value="RNGMNOXGNASE"/>
</dbReference>
<dbReference type="SUPFAM" id="SSF51905">
    <property type="entry name" value="FAD/NAD(P)-binding domain"/>
    <property type="match status" value="1"/>
</dbReference>
<name>A0AA40AGE9_9PEZI</name>
<feature type="domain" description="FAD-binding" evidence="4">
    <location>
        <begin position="5"/>
        <end position="365"/>
    </location>
</feature>
<keyword evidence="6" id="KW-1185">Reference proteome</keyword>
<evidence type="ECO:0000256" key="2">
    <source>
        <dbReference type="ARBA" id="ARBA00022827"/>
    </source>
</evidence>
<proteinExistence type="predicted"/>
<sequence>MAPLKVLIAGAGISGPAAVYWLSRLPSGAAITVVERTQAARPGGHQIDIRGHGITVMQRMGLEATMRANAVREEGTCLVRADDKPVAALPAAPMDAARNNRQGITTEFEMMRGTMCKVLMDAAEGQATYRYGVHVTAMEEDTTGVAVTLSDGTSQRFDLVVGADGQGSGVRQLMLGEDAPSVYHPIGLYIAYFDIPRREGDRNWFTFYLAPGRRIINMRGGDRDTHQVMLSVAARNPNTATLAALLQGRAPVDEVKRAWAELYRGAGWHADRIADCLLDEGSTGNFYTHELAQVRMDAWHTSRVALVGDAGWAPTPFTGIGSTIALVGVYVLAGELARNTGEDGTVHVPAALGAYDERVRPYVTEAQNRLPKDGFNKGFFPPETRLGIWILQTLLAIVVWTRLDRLLPWFASDEIDWVLPDYPELGS</sequence>
<organism evidence="5 6">
    <name type="scientific">Lasiosphaeris hirsuta</name>
    <dbReference type="NCBI Taxonomy" id="260670"/>
    <lineage>
        <taxon>Eukaryota</taxon>
        <taxon>Fungi</taxon>
        <taxon>Dikarya</taxon>
        <taxon>Ascomycota</taxon>
        <taxon>Pezizomycotina</taxon>
        <taxon>Sordariomycetes</taxon>
        <taxon>Sordariomycetidae</taxon>
        <taxon>Sordariales</taxon>
        <taxon>Lasiosphaeriaceae</taxon>
        <taxon>Lasiosphaeris</taxon>
    </lineage>
</organism>
<dbReference type="PANTHER" id="PTHR46865:SF7">
    <property type="entry name" value="MONOOXYGENASE, PUTATIVE (AFU_ORTHOLOGUE AFUA_8G07040)-RELATED"/>
    <property type="match status" value="1"/>
</dbReference>
<dbReference type="InterPro" id="IPR002938">
    <property type="entry name" value="FAD-bd"/>
</dbReference>
<keyword evidence="2" id="KW-0274">FAD</keyword>
<reference evidence="5" key="1">
    <citation type="submission" date="2023-06" db="EMBL/GenBank/DDBJ databases">
        <title>Genome-scale phylogeny and comparative genomics of the fungal order Sordariales.</title>
        <authorList>
            <consortium name="Lawrence Berkeley National Laboratory"/>
            <person name="Hensen N."/>
            <person name="Bonometti L."/>
            <person name="Westerberg I."/>
            <person name="Brannstrom I.O."/>
            <person name="Guillou S."/>
            <person name="Cros-Aarteil S."/>
            <person name="Calhoun S."/>
            <person name="Haridas S."/>
            <person name="Kuo A."/>
            <person name="Mondo S."/>
            <person name="Pangilinan J."/>
            <person name="Riley R."/>
            <person name="Labutti K."/>
            <person name="Andreopoulos B."/>
            <person name="Lipzen A."/>
            <person name="Chen C."/>
            <person name="Yanf M."/>
            <person name="Daum C."/>
            <person name="Ng V."/>
            <person name="Clum A."/>
            <person name="Steindorff A."/>
            <person name="Ohm R."/>
            <person name="Martin F."/>
            <person name="Silar P."/>
            <person name="Natvig D."/>
            <person name="Lalanne C."/>
            <person name="Gautier V."/>
            <person name="Ament-Velasquez S.L."/>
            <person name="Kruys A."/>
            <person name="Hutchinson M.I."/>
            <person name="Powell A.J."/>
            <person name="Barry K."/>
            <person name="Miller A.N."/>
            <person name="Grigoriev I.V."/>
            <person name="Debuchy R."/>
            <person name="Gladieux P."/>
            <person name="Thoren M.H."/>
            <person name="Johannesson H."/>
        </authorList>
    </citation>
    <scope>NUCLEOTIDE SEQUENCE</scope>
    <source>
        <strain evidence="5">SMH4607-1</strain>
    </source>
</reference>
<dbReference type="InterPro" id="IPR051704">
    <property type="entry name" value="FAD_aromatic-hydroxylase"/>
</dbReference>
<dbReference type="EMBL" id="JAUKUA010000004">
    <property type="protein sequence ID" value="KAK0715366.1"/>
    <property type="molecule type" value="Genomic_DNA"/>
</dbReference>
<gene>
    <name evidence="5" type="ORF">B0H67DRAFT_600986</name>
</gene>
<protein>
    <submittedName>
        <fullName evidence="5">Monooxygenase</fullName>
    </submittedName>
</protein>
<comment type="caution">
    <text evidence="5">The sequence shown here is derived from an EMBL/GenBank/DDBJ whole genome shotgun (WGS) entry which is preliminary data.</text>
</comment>
<dbReference type="Gene3D" id="3.30.9.10">
    <property type="entry name" value="D-Amino Acid Oxidase, subunit A, domain 2"/>
    <property type="match status" value="1"/>
</dbReference>
<dbReference type="PANTHER" id="PTHR46865">
    <property type="entry name" value="OXIDOREDUCTASE-RELATED"/>
    <property type="match status" value="1"/>
</dbReference>
<dbReference type="Gene3D" id="3.50.50.60">
    <property type="entry name" value="FAD/NAD(P)-binding domain"/>
    <property type="match status" value="1"/>
</dbReference>
<evidence type="ECO:0000313" key="6">
    <source>
        <dbReference type="Proteomes" id="UP001172102"/>
    </source>
</evidence>
<dbReference type="Proteomes" id="UP001172102">
    <property type="component" value="Unassembled WGS sequence"/>
</dbReference>
<evidence type="ECO:0000259" key="4">
    <source>
        <dbReference type="Pfam" id="PF01494"/>
    </source>
</evidence>